<organism evidence="10 11">
    <name type="scientific">Orbilia oligospora</name>
    <name type="common">Nematode-trapping fungus</name>
    <name type="synonym">Arthrobotrys oligospora</name>
    <dbReference type="NCBI Taxonomy" id="2813651"/>
    <lineage>
        <taxon>Eukaryota</taxon>
        <taxon>Fungi</taxon>
        <taxon>Dikarya</taxon>
        <taxon>Ascomycota</taxon>
        <taxon>Pezizomycotina</taxon>
        <taxon>Orbiliomycetes</taxon>
        <taxon>Orbiliales</taxon>
        <taxon>Orbiliaceae</taxon>
        <taxon>Orbilia</taxon>
    </lineage>
</organism>
<feature type="region of interest" description="Disordered" evidence="9">
    <location>
        <begin position="166"/>
        <end position="212"/>
    </location>
</feature>
<evidence type="ECO:0000313" key="11">
    <source>
        <dbReference type="Proteomes" id="UP000614610"/>
    </source>
</evidence>
<name>A0A8H8V9V3_ORBOL</name>
<dbReference type="OrthoDB" id="344220at2759"/>
<dbReference type="Proteomes" id="UP000614610">
    <property type="component" value="Unassembled WGS sequence"/>
</dbReference>
<accession>A0A8H8V9V3</accession>
<evidence type="ECO:0000256" key="1">
    <source>
        <dbReference type="ARBA" id="ARBA00004123"/>
    </source>
</evidence>
<feature type="compositionally biased region" description="Polar residues" evidence="9">
    <location>
        <begin position="248"/>
        <end position="257"/>
    </location>
</feature>
<keyword evidence="6 8" id="KW-0539">Nucleus</keyword>
<evidence type="ECO:0000256" key="9">
    <source>
        <dbReference type="SAM" id="MobiDB-lite"/>
    </source>
</evidence>
<evidence type="ECO:0000256" key="7">
    <source>
        <dbReference type="ARBA" id="ARBA00031259"/>
    </source>
</evidence>
<evidence type="ECO:0000313" key="10">
    <source>
        <dbReference type="EMBL" id="KAF3211325.1"/>
    </source>
</evidence>
<feature type="compositionally biased region" description="Low complexity" evidence="9">
    <location>
        <begin position="291"/>
        <end position="300"/>
    </location>
</feature>
<dbReference type="InterPro" id="IPR007018">
    <property type="entry name" value="Mediator_Med6"/>
</dbReference>
<dbReference type="GO" id="GO:0016592">
    <property type="term" value="C:mediator complex"/>
    <property type="evidence" value="ECO:0007669"/>
    <property type="project" value="InterPro"/>
</dbReference>
<dbReference type="PANTHER" id="PTHR13104">
    <property type="entry name" value="MED-6-RELATED"/>
    <property type="match status" value="1"/>
</dbReference>
<evidence type="ECO:0000256" key="6">
    <source>
        <dbReference type="ARBA" id="ARBA00023242"/>
    </source>
</evidence>
<comment type="caution">
    <text evidence="10">The sequence shown here is derived from an EMBL/GenBank/DDBJ whole genome shotgun (WGS) entry which is preliminary data.</text>
</comment>
<comment type="function">
    <text evidence="8">Component of the Mediator complex, a coactivator involved in the regulated transcription of nearly all RNA polymerase II-dependent genes. Mediator functions as a bridge to convey information from gene-specific regulatory proteins to the basal RNA polymerase II transcription machinery. Mediator is recruited to promoters by direct interactions with regulatory proteins and serves as a scaffold for the assembly of a functional preinitiation complex with RNA polymerase II and the general transcription factors.</text>
</comment>
<gene>
    <name evidence="8 10" type="primary">MED6</name>
    <name evidence="10" type="ORF">TWF679_006489</name>
</gene>
<feature type="compositionally biased region" description="Low complexity" evidence="9">
    <location>
        <begin position="258"/>
        <end position="271"/>
    </location>
</feature>
<dbReference type="AlphaFoldDB" id="A0A8H8V9V3"/>
<dbReference type="Pfam" id="PF04934">
    <property type="entry name" value="Med6"/>
    <property type="match status" value="1"/>
</dbReference>
<dbReference type="Gene3D" id="3.10.450.580">
    <property type="entry name" value="Mediator complex, subunit Med6"/>
    <property type="match status" value="1"/>
</dbReference>
<keyword evidence="4 8" id="KW-0805">Transcription regulation</keyword>
<dbReference type="GO" id="GO:0006357">
    <property type="term" value="P:regulation of transcription by RNA polymerase II"/>
    <property type="evidence" value="ECO:0007669"/>
    <property type="project" value="InterPro"/>
</dbReference>
<dbReference type="InterPro" id="IPR038566">
    <property type="entry name" value="Mediator_Med6_sf"/>
</dbReference>
<comment type="subcellular location">
    <subcellularLocation>
        <location evidence="1 8">Nucleus</location>
    </subcellularLocation>
</comment>
<evidence type="ECO:0000256" key="5">
    <source>
        <dbReference type="ARBA" id="ARBA00023163"/>
    </source>
</evidence>
<sequence>MAQPAEEPPLDEVLWRMPWFIQQWGQLNSNNILLYFFNSPFFDRSSNNSSLFMQTQTNPSLNHLVHNRAAFESRLKSMIGVEFVVAAEDPANAMWVIKKQMRRSPTETQLLDVYFVVGENVFMAPTMEKVMTARLLTVTSDILKAQELCSSLVHFSTEAGYTYFPPQPLQPSQTTSANASFSLSSSVPPQSSAQSSVPPPPPSTLSNVPPSSVDVTITKESMNMQSSLAASLRFSTVPGGYLDDNPITDPQQLMMGNSQTQSHTHSQSQSQPSLNKEKAAAREALPPVSTAAAAAAAAAAAKDKGKTVSPTSPASKKRRKSKAAGLGLGP</sequence>
<keyword evidence="5 8" id="KW-0804">Transcription</keyword>
<evidence type="ECO:0000256" key="4">
    <source>
        <dbReference type="ARBA" id="ARBA00023015"/>
    </source>
</evidence>
<comment type="similarity">
    <text evidence="2 8">Belongs to the Mediator complex subunit 6 family.</text>
</comment>
<evidence type="ECO:0000256" key="2">
    <source>
        <dbReference type="ARBA" id="ARBA00007526"/>
    </source>
</evidence>
<dbReference type="EMBL" id="WIWT01000034">
    <property type="protein sequence ID" value="KAF3211325.1"/>
    <property type="molecule type" value="Genomic_DNA"/>
</dbReference>
<evidence type="ECO:0000256" key="3">
    <source>
        <dbReference type="ARBA" id="ARBA00020634"/>
    </source>
</evidence>
<dbReference type="GO" id="GO:0003712">
    <property type="term" value="F:transcription coregulator activity"/>
    <property type="evidence" value="ECO:0007669"/>
    <property type="project" value="InterPro"/>
</dbReference>
<reference evidence="10" key="1">
    <citation type="submission" date="2019-06" db="EMBL/GenBank/DDBJ databases">
        <authorList>
            <person name="Palmer J.M."/>
        </authorList>
    </citation>
    <scope>NUCLEOTIDE SEQUENCE</scope>
    <source>
        <strain evidence="10">TWF679</strain>
    </source>
</reference>
<keyword evidence="8" id="KW-0010">Activator</keyword>
<feature type="region of interest" description="Disordered" evidence="9">
    <location>
        <begin position="241"/>
        <end position="330"/>
    </location>
</feature>
<evidence type="ECO:0000256" key="8">
    <source>
        <dbReference type="RuleBase" id="RU364143"/>
    </source>
</evidence>
<feature type="compositionally biased region" description="Low complexity" evidence="9">
    <location>
        <begin position="170"/>
        <end position="196"/>
    </location>
</feature>
<protein>
    <recommendedName>
        <fullName evidence="3 8">Mediator of RNA polymerase II transcription subunit 6</fullName>
    </recommendedName>
    <alternativeName>
        <fullName evidence="7 8">Mediator complex subunit 6</fullName>
    </alternativeName>
</protein>
<proteinExistence type="inferred from homology"/>
<comment type="subunit">
    <text evidence="8">Component of the Mediator complex.</text>
</comment>